<accession>A0A4Y2CIC9</accession>
<dbReference type="Proteomes" id="UP000499080">
    <property type="component" value="Unassembled WGS sequence"/>
</dbReference>
<dbReference type="OrthoDB" id="6435586at2759"/>
<proteinExistence type="predicted"/>
<reference evidence="2 3" key="1">
    <citation type="journal article" date="2019" name="Sci. Rep.">
        <title>Orb-weaving spider Araneus ventricosus genome elucidates the spidroin gene catalogue.</title>
        <authorList>
            <person name="Kono N."/>
            <person name="Nakamura H."/>
            <person name="Ohtoshi R."/>
            <person name="Moran D.A.P."/>
            <person name="Shinohara A."/>
            <person name="Yoshida Y."/>
            <person name="Fujiwara M."/>
            <person name="Mori M."/>
            <person name="Tomita M."/>
            <person name="Arakawa K."/>
        </authorList>
    </citation>
    <scope>NUCLEOTIDE SEQUENCE [LARGE SCALE GENOMIC DNA]</scope>
</reference>
<feature type="region of interest" description="Disordered" evidence="1">
    <location>
        <begin position="142"/>
        <end position="166"/>
    </location>
</feature>
<dbReference type="EMBL" id="BGPR01163380">
    <property type="protein sequence ID" value="GBM04191.1"/>
    <property type="molecule type" value="Genomic_DNA"/>
</dbReference>
<keyword evidence="3" id="KW-1185">Reference proteome</keyword>
<evidence type="ECO:0000313" key="3">
    <source>
        <dbReference type="Proteomes" id="UP000499080"/>
    </source>
</evidence>
<feature type="non-terminal residue" evidence="2">
    <location>
        <position position="166"/>
    </location>
</feature>
<gene>
    <name evidence="2" type="ORF">AVEN_243329_1</name>
</gene>
<dbReference type="AlphaFoldDB" id="A0A4Y2CIC9"/>
<evidence type="ECO:0000256" key="1">
    <source>
        <dbReference type="SAM" id="MobiDB-lite"/>
    </source>
</evidence>
<sequence length="166" mass="18618">MILSDFLPLVYQGRVCKYAAGPCFKDRANSCFLFLPQVGFAFLACFVAVQSQHHGYHYADHGGHDYLDSSHATNKHGHHGALDEYGDSGYAKHGHHELDAHKAHAAKESHHDLHKAHHDKGYYERKKGHGFVKAYAYDHIKSHHDKGSSHDEHGSHHAHHASEGLH</sequence>
<comment type="caution">
    <text evidence="2">The sequence shown here is derived from an EMBL/GenBank/DDBJ whole genome shotgun (WGS) entry which is preliminary data.</text>
</comment>
<protein>
    <submittedName>
        <fullName evidence="2">Uncharacterized protein</fullName>
    </submittedName>
</protein>
<evidence type="ECO:0000313" key="2">
    <source>
        <dbReference type="EMBL" id="GBM04191.1"/>
    </source>
</evidence>
<name>A0A4Y2CIC9_ARAVE</name>
<organism evidence="2 3">
    <name type="scientific">Araneus ventricosus</name>
    <name type="common">Orbweaver spider</name>
    <name type="synonym">Epeira ventricosa</name>
    <dbReference type="NCBI Taxonomy" id="182803"/>
    <lineage>
        <taxon>Eukaryota</taxon>
        <taxon>Metazoa</taxon>
        <taxon>Ecdysozoa</taxon>
        <taxon>Arthropoda</taxon>
        <taxon>Chelicerata</taxon>
        <taxon>Arachnida</taxon>
        <taxon>Araneae</taxon>
        <taxon>Araneomorphae</taxon>
        <taxon>Entelegynae</taxon>
        <taxon>Araneoidea</taxon>
        <taxon>Araneidae</taxon>
        <taxon>Araneus</taxon>
    </lineage>
</organism>